<comment type="caution">
    <text evidence="7">The sequence shown here is derived from an EMBL/GenBank/DDBJ whole genome shotgun (WGS) entry which is preliminary data.</text>
</comment>
<feature type="transmembrane region" description="Helical" evidence="6">
    <location>
        <begin position="132"/>
        <end position="152"/>
    </location>
</feature>
<evidence type="ECO:0000256" key="2">
    <source>
        <dbReference type="ARBA" id="ARBA00022475"/>
    </source>
</evidence>
<organism evidence="7 8">
    <name type="scientific">Mucilaginibacter polytrichastri</name>
    <dbReference type="NCBI Taxonomy" id="1302689"/>
    <lineage>
        <taxon>Bacteria</taxon>
        <taxon>Pseudomonadati</taxon>
        <taxon>Bacteroidota</taxon>
        <taxon>Sphingobacteriia</taxon>
        <taxon>Sphingobacteriales</taxon>
        <taxon>Sphingobacteriaceae</taxon>
        <taxon>Mucilaginibacter</taxon>
    </lineage>
</organism>
<evidence type="ECO:0000256" key="3">
    <source>
        <dbReference type="ARBA" id="ARBA00022692"/>
    </source>
</evidence>
<name>A0A1Q5ZVX9_9SPHI</name>
<feature type="transmembrane region" description="Helical" evidence="6">
    <location>
        <begin position="164"/>
        <end position="183"/>
    </location>
</feature>
<evidence type="ECO:0000313" key="7">
    <source>
        <dbReference type="EMBL" id="OKS85925.1"/>
    </source>
</evidence>
<sequence>MFYDYLNEKMWPKVISAIKNKHFLSLAGNGIMIVLSMITTAIIFRALPIAKAGEWGFFQATFLLIDTFRSGFITTAFIKFYAGSDEKRTVEVAGSTWFVGLIITGILAILNIPALFAMHYVADEGLLLFLKWFGLAYIFTLPMFMATCVLQGEQRFDQLLYVRFVNRGLFIVFIIVLIVIHKMSLETLLYSYLVSNLITSIYTMAMGWSRISTLTKRTKSSIKEIYDFGKYSVGTTLSSNMFRTSDTYIINFMLGPAALAIYNLGQSLMQLVEVPLVSFAATGMPLLSSFYNQNKRAEVIQTMKKYIGMLTIILIPACIIACLLADFAIGLIGGGKYAHTEAANVFRFFMTFALLYPADRFSALTLDVIHRPQVNFYKVLVMLAANIIFDYLGIKVFGNIYGVAVTTAIPVLIAVFISYFELNKYLKYSFWSIYATGYTELKLLIKQGMAIIRPSTN</sequence>
<keyword evidence="5 6" id="KW-0472">Membrane</keyword>
<dbReference type="GO" id="GO:0005886">
    <property type="term" value="C:plasma membrane"/>
    <property type="evidence" value="ECO:0007669"/>
    <property type="project" value="UniProtKB-SubCell"/>
</dbReference>
<dbReference type="STRING" id="1302689.RG47T_1372"/>
<dbReference type="InterPro" id="IPR050833">
    <property type="entry name" value="Poly_Biosynth_Transport"/>
</dbReference>
<dbReference type="Pfam" id="PF13440">
    <property type="entry name" value="Polysacc_synt_3"/>
    <property type="match status" value="1"/>
</dbReference>
<feature type="transmembrane region" description="Helical" evidence="6">
    <location>
        <begin position="23"/>
        <end position="44"/>
    </location>
</feature>
<feature type="transmembrane region" description="Helical" evidence="6">
    <location>
        <begin position="189"/>
        <end position="209"/>
    </location>
</feature>
<dbReference type="EMBL" id="MPPL01000001">
    <property type="protein sequence ID" value="OKS85925.1"/>
    <property type="molecule type" value="Genomic_DNA"/>
</dbReference>
<gene>
    <name evidence="7" type="ORF">RG47T_1372</name>
</gene>
<evidence type="ECO:0000256" key="6">
    <source>
        <dbReference type="SAM" id="Phobius"/>
    </source>
</evidence>
<reference evidence="7 8" key="1">
    <citation type="submission" date="2016-11" db="EMBL/GenBank/DDBJ databases">
        <title>Whole Genome Sequencing of Mucilaginibacter polytrichastri RG4-7(T) isolated from the moss sample.</title>
        <authorList>
            <person name="Li Y."/>
        </authorList>
    </citation>
    <scope>NUCLEOTIDE SEQUENCE [LARGE SCALE GENOMIC DNA]</scope>
    <source>
        <strain evidence="7 8">RG4-7</strain>
    </source>
</reference>
<feature type="transmembrane region" description="Helical" evidence="6">
    <location>
        <begin position="400"/>
        <end position="420"/>
    </location>
</feature>
<keyword evidence="8" id="KW-1185">Reference proteome</keyword>
<dbReference type="AlphaFoldDB" id="A0A1Q5ZVX9"/>
<accession>A0A1Q5ZVX9</accession>
<feature type="transmembrane region" description="Helical" evidence="6">
    <location>
        <begin position="345"/>
        <end position="363"/>
    </location>
</feature>
<keyword evidence="4 6" id="KW-1133">Transmembrane helix</keyword>
<protein>
    <submittedName>
        <fullName evidence="7">Uncharacterized protein</fullName>
    </submittedName>
</protein>
<evidence type="ECO:0000256" key="5">
    <source>
        <dbReference type="ARBA" id="ARBA00023136"/>
    </source>
</evidence>
<keyword evidence="2" id="KW-1003">Cell membrane</keyword>
<evidence type="ECO:0000256" key="4">
    <source>
        <dbReference type="ARBA" id="ARBA00022989"/>
    </source>
</evidence>
<feature type="transmembrane region" description="Helical" evidence="6">
    <location>
        <begin position="375"/>
        <end position="394"/>
    </location>
</feature>
<evidence type="ECO:0000256" key="1">
    <source>
        <dbReference type="ARBA" id="ARBA00004651"/>
    </source>
</evidence>
<proteinExistence type="predicted"/>
<keyword evidence="3 6" id="KW-0812">Transmembrane</keyword>
<feature type="transmembrane region" description="Helical" evidence="6">
    <location>
        <begin position="312"/>
        <end position="333"/>
    </location>
</feature>
<feature type="transmembrane region" description="Helical" evidence="6">
    <location>
        <begin position="248"/>
        <end position="265"/>
    </location>
</feature>
<feature type="transmembrane region" description="Helical" evidence="6">
    <location>
        <begin position="56"/>
        <end position="78"/>
    </location>
</feature>
<dbReference type="PANTHER" id="PTHR30250">
    <property type="entry name" value="PST FAMILY PREDICTED COLANIC ACID TRANSPORTER"/>
    <property type="match status" value="1"/>
</dbReference>
<dbReference type="Proteomes" id="UP000186720">
    <property type="component" value="Unassembled WGS sequence"/>
</dbReference>
<dbReference type="PANTHER" id="PTHR30250:SF11">
    <property type="entry name" value="O-ANTIGEN TRANSPORTER-RELATED"/>
    <property type="match status" value="1"/>
</dbReference>
<feature type="transmembrane region" description="Helical" evidence="6">
    <location>
        <begin position="271"/>
        <end position="291"/>
    </location>
</feature>
<evidence type="ECO:0000313" key="8">
    <source>
        <dbReference type="Proteomes" id="UP000186720"/>
    </source>
</evidence>
<feature type="transmembrane region" description="Helical" evidence="6">
    <location>
        <begin position="98"/>
        <end position="120"/>
    </location>
</feature>
<comment type="subcellular location">
    <subcellularLocation>
        <location evidence="1">Cell membrane</location>
        <topology evidence="1">Multi-pass membrane protein</topology>
    </subcellularLocation>
</comment>